<evidence type="ECO:0000313" key="2">
    <source>
        <dbReference type="Proteomes" id="UP000245959"/>
    </source>
</evidence>
<accession>A0A2U1B6G4</accession>
<protein>
    <submittedName>
        <fullName evidence="1">Uncharacterized protein</fullName>
    </submittedName>
</protein>
<organism evidence="1 2">
    <name type="scientific">Victivallis vadensis</name>
    <dbReference type="NCBI Taxonomy" id="172901"/>
    <lineage>
        <taxon>Bacteria</taxon>
        <taxon>Pseudomonadati</taxon>
        <taxon>Lentisphaerota</taxon>
        <taxon>Lentisphaeria</taxon>
        <taxon>Victivallales</taxon>
        <taxon>Victivallaceae</taxon>
        <taxon>Victivallis</taxon>
    </lineage>
</organism>
<sequence>MEGGFDENLNYFLYEKIGLGDSEPLLTIPAKVGYLWKYRLVYADPKTSIMVYDDSTRYEMVLSDEIEFLYRVSYSPDCPDLMLISGQKKNGELFSIAHHTGLDKCFEVIADGLPAYKAATFGSKVFYATKQPEEDFEQRKIVQATTVEWREVPNDLYIKDIIMSENKDYHNEEFEL</sequence>
<comment type="caution">
    <text evidence="1">The sequence shown here is derived from an EMBL/GenBank/DDBJ whole genome shotgun (WGS) entry which is preliminary data.</text>
</comment>
<reference evidence="1 2" key="1">
    <citation type="submission" date="2018-04" db="EMBL/GenBank/DDBJ databases">
        <title>Genomic Encyclopedia of Type Strains, Phase IV (KMG-IV): sequencing the most valuable type-strain genomes for metagenomic binning, comparative biology and taxonomic classification.</title>
        <authorList>
            <person name="Goeker M."/>
        </authorList>
    </citation>
    <scope>NUCLEOTIDE SEQUENCE [LARGE SCALE GENOMIC DNA]</scope>
    <source>
        <strain evidence="1 2">DSM 14823</strain>
    </source>
</reference>
<keyword evidence="2" id="KW-1185">Reference proteome</keyword>
<dbReference type="AlphaFoldDB" id="A0A2U1B6G4"/>
<name>A0A2U1B6G4_9BACT</name>
<gene>
    <name evidence="1" type="ORF">C8D82_10720</name>
</gene>
<proteinExistence type="predicted"/>
<dbReference type="Proteomes" id="UP000245959">
    <property type="component" value="Unassembled WGS sequence"/>
</dbReference>
<evidence type="ECO:0000313" key="1">
    <source>
        <dbReference type="EMBL" id="PVY44265.1"/>
    </source>
</evidence>
<dbReference type="EMBL" id="QEKH01000007">
    <property type="protein sequence ID" value="PVY44265.1"/>
    <property type="molecule type" value="Genomic_DNA"/>
</dbReference>